<dbReference type="CDD" id="cd03360">
    <property type="entry name" value="LbH_AT_putative"/>
    <property type="match status" value="1"/>
</dbReference>
<dbReference type="InterPro" id="IPR050179">
    <property type="entry name" value="Trans_hexapeptide_repeat"/>
</dbReference>
<dbReference type="PANTHER" id="PTHR43300:SF7">
    <property type="entry name" value="UDP-N-ACETYLBACILLOSAMINE N-ACETYLTRANSFERASE"/>
    <property type="match status" value="1"/>
</dbReference>
<dbReference type="AlphaFoldDB" id="A0A414PMQ7"/>
<feature type="domain" description="PglD N-terminal" evidence="3">
    <location>
        <begin position="4"/>
        <end position="78"/>
    </location>
</feature>
<dbReference type="Gene3D" id="3.40.50.20">
    <property type="match status" value="1"/>
</dbReference>
<reference evidence="4 5" key="1">
    <citation type="submission" date="2018-08" db="EMBL/GenBank/DDBJ databases">
        <title>A genome reference for cultivated species of the human gut microbiota.</title>
        <authorList>
            <person name="Zou Y."/>
            <person name="Xue W."/>
            <person name="Luo G."/>
        </authorList>
    </citation>
    <scope>NUCLEOTIDE SEQUENCE [LARGE SCALE GENOMIC DNA]</scope>
    <source>
        <strain evidence="4 5">AM25-1</strain>
    </source>
</reference>
<evidence type="ECO:0000313" key="5">
    <source>
        <dbReference type="Proteomes" id="UP000284676"/>
    </source>
</evidence>
<dbReference type="InterPro" id="IPR020019">
    <property type="entry name" value="AcTrfase_PglD-like"/>
</dbReference>
<proteinExistence type="predicted"/>
<feature type="site" description="Increases basicity of active site His" evidence="1">
    <location>
        <position position="133"/>
    </location>
</feature>
<organism evidence="4 5">
    <name type="scientific">Fusobacterium mortiferum</name>
    <dbReference type="NCBI Taxonomy" id="850"/>
    <lineage>
        <taxon>Bacteria</taxon>
        <taxon>Fusobacteriati</taxon>
        <taxon>Fusobacteriota</taxon>
        <taxon>Fusobacteriia</taxon>
        <taxon>Fusobacteriales</taxon>
        <taxon>Fusobacteriaceae</taxon>
        <taxon>Fusobacterium</taxon>
    </lineage>
</organism>
<gene>
    <name evidence="4" type="ORF">DW663_12005</name>
</gene>
<dbReference type="PANTHER" id="PTHR43300">
    <property type="entry name" value="ACETYLTRANSFERASE"/>
    <property type="match status" value="1"/>
</dbReference>
<dbReference type="InterPro" id="IPR011004">
    <property type="entry name" value="Trimer_LpxA-like_sf"/>
</dbReference>
<accession>A0A414PMQ7</accession>
<feature type="active site" description="Proton acceptor" evidence="1">
    <location>
        <position position="132"/>
    </location>
</feature>
<dbReference type="Pfam" id="PF17836">
    <property type="entry name" value="PglD_N"/>
    <property type="match status" value="1"/>
</dbReference>
<feature type="binding site" evidence="2">
    <location>
        <position position="67"/>
    </location>
    <ligand>
        <name>substrate</name>
    </ligand>
</feature>
<protein>
    <recommendedName>
        <fullName evidence="3">PglD N-terminal domain-containing protein</fullName>
    </recommendedName>
</protein>
<name>A0A414PMQ7_FUSMR</name>
<dbReference type="SUPFAM" id="SSF51161">
    <property type="entry name" value="Trimeric LpxA-like enzymes"/>
    <property type="match status" value="1"/>
</dbReference>
<evidence type="ECO:0000259" key="3">
    <source>
        <dbReference type="Pfam" id="PF17836"/>
    </source>
</evidence>
<dbReference type="Gene3D" id="2.160.10.10">
    <property type="entry name" value="Hexapeptide repeat proteins"/>
    <property type="match status" value="1"/>
</dbReference>
<sequence>MEEVVLIGAGGHGKVVLDAILSNPKANIKVIGFLDDGNIEEIAGIKKIGNISEWKKYKDKKFHIAIGNNSFREKLAKEIGEERLITIIHKTAYVSNMSEIGKGSYIGAMVVINPESKVGKCSIINTGSIVEHDCEIGDYAHLSYRVLVGSESKISAMTMIDMGRILERKSNI</sequence>
<feature type="binding site" evidence="2">
    <location>
        <position position="141"/>
    </location>
    <ligand>
        <name>acetyl-CoA</name>
        <dbReference type="ChEBI" id="CHEBI:57288"/>
    </ligand>
</feature>
<dbReference type="Proteomes" id="UP000284676">
    <property type="component" value="Unassembled WGS sequence"/>
</dbReference>
<evidence type="ECO:0000313" key="4">
    <source>
        <dbReference type="EMBL" id="RHF69859.1"/>
    </source>
</evidence>
<evidence type="ECO:0000256" key="2">
    <source>
        <dbReference type="PIRSR" id="PIRSR620019-2"/>
    </source>
</evidence>
<dbReference type="RefSeq" id="WP_118234717.1">
    <property type="nucleotide sequence ID" value="NZ_QRHL01000037.1"/>
</dbReference>
<dbReference type="InterPro" id="IPR041561">
    <property type="entry name" value="PglD_N"/>
</dbReference>
<evidence type="ECO:0000256" key="1">
    <source>
        <dbReference type="PIRSR" id="PIRSR620019-1"/>
    </source>
</evidence>
<dbReference type="EMBL" id="QRHL01000037">
    <property type="protein sequence ID" value="RHF69859.1"/>
    <property type="molecule type" value="Genomic_DNA"/>
</dbReference>
<comment type="caution">
    <text evidence="4">The sequence shown here is derived from an EMBL/GenBank/DDBJ whole genome shotgun (WGS) entry which is preliminary data.</text>
</comment>